<dbReference type="Pfam" id="PF13625">
    <property type="entry name" value="Helicase_C_3"/>
    <property type="match status" value="1"/>
</dbReference>
<evidence type="ECO:0000256" key="1">
    <source>
        <dbReference type="SAM" id="MobiDB-lite"/>
    </source>
</evidence>
<feature type="region of interest" description="Disordered" evidence="1">
    <location>
        <begin position="644"/>
        <end position="670"/>
    </location>
</feature>
<evidence type="ECO:0000313" key="4">
    <source>
        <dbReference type="Proteomes" id="UP000034883"/>
    </source>
</evidence>
<organism evidence="3 4">
    <name type="scientific">Sandaracinus amylolyticus</name>
    <dbReference type="NCBI Taxonomy" id="927083"/>
    <lineage>
        <taxon>Bacteria</taxon>
        <taxon>Pseudomonadati</taxon>
        <taxon>Myxococcota</taxon>
        <taxon>Polyangia</taxon>
        <taxon>Polyangiales</taxon>
        <taxon>Sandaracinaceae</taxon>
        <taxon>Sandaracinus</taxon>
    </lineage>
</organism>
<name>A0A0F6YMR3_9BACT</name>
<accession>A0A0F6YMR3</accession>
<dbReference type="EMBL" id="CP011125">
    <property type="protein sequence ID" value="AKF09566.1"/>
    <property type="molecule type" value="Genomic_DNA"/>
</dbReference>
<keyword evidence="4" id="KW-1185">Reference proteome</keyword>
<reference evidence="3 4" key="1">
    <citation type="submission" date="2015-03" db="EMBL/GenBank/DDBJ databases">
        <title>Genome assembly of Sandaracinus amylolyticus DSM 53668.</title>
        <authorList>
            <person name="Sharma G."/>
            <person name="Subramanian S."/>
        </authorList>
    </citation>
    <scope>NUCLEOTIDE SEQUENCE [LARGE SCALE GENOMIC DNA]</scope>
    <source>
        <strain evidence="3 4">DSM 53668</strain>
    </source>
</reference>
<dbReference type="KEGG" id="samy:DB32_006715"/>
<feature type="domain" description="Helicase XPB/Ssl2 N-terminal" evidence="2">
    <location>
        <begin position="341"/>
        <end position="438"/>
    </location>
</feature>
<dbReference type="AlphaFoldDB" id="A0A0F6YMR3"/>
<dbReference type="InterPro" id="IPR032830">
    <property type="entry name" value="XPB/Ssl2_N"/>
</dbReference>
<evidence type="ECO:0000313" key="3">
    <source>
        <dbReference type="EMBL" id="AKF09566.1"/>
    </source>
</evidence>
<dbReference type="Proteomes" id="UP000034883">
    <property type="component" value="Chromosome"/>
</dbReference>
<evidence type="ECO:0000259" key="2">
    <source>
        <dbReference type="Pfam" id="PF13625"/>
    </source>
</evidence>
<proteinExistence type="predicted"/>
<gene>
    <name evidence="3" type="ORF">DB32_006715</name>
</gene>
<protein>
    <recommendedName>
        <fullName evidence="2">Helicase XPB/Ssl2 N-terminal domain-containing protein</fullName>
    </recommendedName>
</protein>
<sequence>MAKRTKHAGPSRSTDELYRTIPFEEIAHEVLPVVGRALGLPEDARKAAKKIADPAWIDARLAAVPGVALGVLEILVEAGGATSAELLAQEARRRLGLDEDQIASLHHALQPQLLAIGLHVRTHPVLPPTLEVALIDEMAPHIASRVSGITLPTPPAPDADEPSLPDSSLRDLVALLATSAHVPLRVNKNATVNMTSCKKLALLLGRPEQDVAVQIDAAIADGLLGAQGTLLAPRLEALRALASGARAWAPSSVSSVVSTWVPHDRWIARESVVRALVAHWSEAIPDEQIDLFALRRRAVSAVEQVALTTRTHEEHVFVRRAPSGIARGSGDGHVTPSFEVMLGPAADPELALVIALATEPVRFDRVLTRRITPASISAALALGLSAQEIERALEQVGRHGVPDNVRAMVADWAKSARTATVRQVSMIETSSAEAADAAARALGSKVVARPSPTLLLIDGTPASLESALLKAGVRVAGAIAPLAERSSFDRMDATLAPPSWLGAQPSPELRARIQDRTGLAATRDFAPARALRSAAKDHVGPVSRFLELAAKLWTAATRELHEWAKALPDDDGLDVLDHAMSMPLDFVPWIARVPRERKRILDRVKDLDGLLEALHAEPPPAASLTADGRDLLRQMGSRDVLSALGRPALEGATTRDPEPPLAPGARPRAQDFPVQDRVALRRTLDEAIAAQRAIWVRVSSKSQGERVVSLTPERVLTRGNEVTLLGTDVESGDGRSFPLANVLAVRLHG</sequence>
<dbReference type="RefSeq" id="WP_053236602.1">
    <property type="nucleotide sequence ID" value="NZ_CP011125.1"/>
</dbReference>